<name>A0AAV4I375_9GAST</name>
<organism evidence="1 2">
    <name type="scientific">Elysia marginata</name>
    <dbReference type="NCBI Taxonomy" id="1093978"/>
    <lineage>
        <taxon>Eukaryota</taxon>
        <taxon>Metazoa</taxon>
        <taxon>Spiralia</taxon>
        <taxon>Lophotrochozoa</taxon>
        <taxon>Mollusca</taxon>
        <taxon>Gastropoda</taxon>
        <taxon>Heterobranchia</taxon>
        <taxon>Euthyneura</taxon>
        <taxon>Panpulmonata</taxon>
        <taxon>Sacoglossa</taxon>
        <taxon>Placobranchoidea</taxon>
        <taxon>Plakobranchidae</taxon>
        <taxon>Elysia</taxon>
    </lineage>
</organism>
<reference evidence="1 2" key="1">
    <citation type="journal article" date="2021" name="Elife">
        <title>Chloroplast acquisition without the gene transfer in kleptoplastic sea slugs, Plakobranchus ocellatus.</title>
        <authorList>
            <person name="Maeda T."/>
            <person name="Takahashi S."/>
            <person name="Yoshida T."/>
            <person name="Shimamura S."/>
            <person name="Takaki Y."/>
            <person name="Nagai Y."/>
            <person name="Toyoda A."/>
            <person name="Suzuki Y."/>
            <person name="Arimoto A."/>
            <person name="Ishii H."/>
            <person name="Satoh N."/>
            <person name="Nishiyama T."/>
            <person name="Hasebe M."/>
            <person name="Maruyama T."/>
            <person name="Minagawa J."/>
            <person name="Obokata J."/>
            <person name="Shigenobu S."/>
        </authorList>
    </citation>
    <scope>NUCLEOTIDE SEQUENCE [LARGE SCALE GENOMIC DNA]</scope>
</reference>
<feature type="non-terminal residue" evidence="1">
    <location>
        <position position="1"/>
    </location>
</feature>
<dbReference type="EMBL" id="BMAT01009349">
    <property type="protein sequence ID" value="GFS04744.1"/>
    <property type="molecule type" value="Genomic_DNA"/>
</dbReference>
<proteinExistence type="predicted"/>
<sequence>TFVHYVGNRLHVIFHSAGVLYTYHAKLISFTENECTGGGLLRANILRDLKNDNGAGVGTWDRRKACLGTLDDKVLFLQDVQSFNGVAYLPVYKELRSVN</sequence>
<evidence type="ECO:0008006" key="3">
    <source>
        <dbReference type="Google" id="ProtNLM"/>
    </source>
</evidence>
<dbReference type="Proteomes" id="UP000762676">
    <property type="component" value="Unassembled WGS sequence"/>
</dbReference>
<accession>A0AAV4I375</accession>
<gene>
    <name evidence="1" type="ORF">ElyMa_004664700</name>
</gene>
<dbReference type="AlphaFoldDB" id="A0AAV4I375"/>
<evidence type="ECO:0000313" key="1">
    <source>
        <dbReference type="EMBL" id="GFS04744.1"/>
    </source>
</evidence>
<protein>
    <recommendedName>
        <fullName evidence="3">Sema domain-containing protein</fullName>
    </recommendedName>
</protein>
<keyword evidence="2" id="KW-1185">Reference proteome</keyword>
<comment type="caution">
    <text evidence="1">The sequence shown here is derived from an EMBL/GenBank/DDBJ whole genome shotgun (WGS) entry which is preliminary data.</text>
</comment>
<evidence type="ECO:0000313" key="2">
    <source>
        <dbReference type="Proteomes" id="UP000762676"/>
    </source>
</evidence>